<dbReference type="Pfam" id="PF05016">
    <property type="entry name" value="ParE_toxin"/>
    <property type="match status" value="1"/>
</dbReference>
<evidence type="ECO:0000256" key="1">
    <source>
        <dbReference type="ARBA" id="ARBA00006226"/>
    </source>
</evidence>
<dbReference type="PANTHER" id="PTHR33755:SF8">
    <property type="entry name" value="TOXIN PARE2"/>
    <property type="match status" value="1"/>
</dbReference>
<organism evidence="3 4">
    <name type="scientific">Stieleria varia</name>
    <dbReference type="NCBI Taxonomy" id="2528005"/>
    <lineage>
        <taxon>Bacteria</taxon>
        <taxon>Pseudomonadati</taxon>
        <taxon>Planctomycetota</taxon>
        <taxon>Planctomycetia</taxon>
        <taxon>Pirellulales</taxon>
        <taxon>Pirellulaceae</taxon>
        <taxon>Stieleria</taxon>
    </lineage>
</organism>
<dbReference type="RefSeq" id="WP_146520571.1">
    <property type="nucleotide sequence ID" value="NZ_CP151726.1"/>
</dbReference>
<comment type="caution">
    <text evidence="3">The sequence shown here is derived from an EMBL/GenBank/DDBJ whole genome shotgun (WGS) entry which is preliminary data.</text>
</comment>
<comment type="similarity">
    <text evidence="1">Belongs to the RelE toxin family.</text>
</comment>
<name>A0A5C6AQG9_9BACT</name>
<dbReference type="InterPro" id="IPR051803">
    <property type="entry name" value="TA_system_RelE-like_toxin"/>
</dbReference>
<dbReference type="AlphaFoldDB" id="A0A5C6AQG9"/>
<dbReference type="InterPro" id="IPR035093">
    <property type="entry name" value="RelE/ParE_toxin_dom_sf"/>
</dbReference>
<protein>
    <submittedName>
        <fullName evidence="3">Plasmid stabilization system protein</fullName>
    </submittedName>
</protein>
<dbReference type="InterPro" id="IPR007712">
    <property type="entry name" value="RelE/ParE_toxin"/>
</dbReference>
<evidence type="ECO:0000313" key="4">
    <source>
        <dbReference type="Proteomes" id="UP000320176"/>
    </source>
</evidence>
<dbReference type="Proteomes" id="UP000320176">
    <property type="component" value="Unassembled WGS sequence"/>
</dbReference>
<dbReference type="Gene3D" id="3.30.2310.20">
    <property type="entry name" value="RelE-like"/>
    <property type="match status" value="1"/>
</dbReference>
<accession>A0A5C6AQG9</accession>
<proteinExistence type="inferred from homology"/>
<dbReference type="OrthoDB" id="278204at2"/>
<dbReference type="EMBL" id="SJPN01000004">
    <property type="protein sequence ID" value="TWU02195.1"/>
    <property type="molecule type" value="Genomic_DNA"/>
</dbReference>
<evidence type="ECO:0000256" key="2">
    <source>
        <dbReference type="ARBA" id="ARBA00022649"/>
    </source>
</evidence>
<keyword evidence="2" id="KW-1277">Toxin-antitoxin system</keyword>
<evidence type="ECO:0000313" key="3">
    <source>
        <dbReference type="EMBL" id="TWU02195.1"/>
    </source>
</evidence>
<reference evidence="3 4" key="1">
    <citation type="submission" date="2019-02" db="EMBL/GenBank/DDBJ databases">
        <title>Deep-cultivation of Planctomycetes and their phenomic and genomic characterization uncovers novel biology.</title>
        <authorList>
            <person name="Wiegand S."/>
            <person name="Jogler M."/>
            <person name="Boedeker C."/>
            <person name="Pinto D."/>
            <person name="Vollmers J."/>
            <person name="Rivas-Marin E."/>
            <person name="Kohn T."/>
            <person name="Peeters S.H."/>
            <person name="Heuer A."/>
            <person name="Rast P."/>
            <person name="Oberbeckmann S."/>
            <person name="Bunk B."/>
            <person name="Jeske O."/>
            <person name="Meyerdierks A."/>
            <person name="Storesund J.E."/>
            <person name="Kallscheuer N."/>
            <person name="Luecker S."/>
            <person name="Lage O.M."/>
            <person name="Pohl T."/>
            <person name="Merkel B.J."/>
            <person name="Hornburger P."/>
            <person name="Mueller R.-W."/>
            <person name="Bruemmer F."/>
            <person name="Labrenz M."/>
            <person name="Spormann A.M."/>
            <person name="Op Den Camp H."/>
            <person name="Overmann J."/>
            <person name="Amann R."/>
            <person name="Jetten M.S.M."/>
            <person name="Mascher T."/>
            <person name="Medema M.H."/>
            <person name="Devos D.P."/>
            <person name="Kaster A.-K."/>
            <person name="Ovreas L."/>
            <person name="Rohde M."/>
            <person name="Galperin M.Y."/>
            <person name="Jogler C."/>
        </authorList>
    </citation>
    <scope>NUCLEOTIDE SEQUENCE [LARGE SCALE GENOMIC DNA]</scope>
    <source>
        <strain evidence="3 4">Pla52n</strain>
    </source>
</reference>
<sequence length="122" mass="13977">MRLTLELSKQKAGQRFAPDCLRNTVLAMQVDFHPDATIELSESAEWYAERSSRAARNFLVAVDVAVASIMDDPKRFVSIDDRHQSCSVIKFPFQIVFRVNDDRIVVIAVAHAKRRPGYWRGR</sequence>
<dbReference type="PANTHER" id="PTHR33755">
    <property type="entry name" value="TOXIN PARE1-RELATED"/>
    <property type="match status" value="1"/>
</dbReference>
<keyword evidence="4" id="KW-1185">Reference proteome</keyword>
<gene>
    <name evidence="3" type="ORF">Pla52n_32440</name>
</gene>